<dbReference type="Proteomes" id="UP001153714">
    <property type="component" value="Chromosome 2"/>
</dbReference>
<keyword evidence="2" id="KW-0560">Oxidoreductase</keyword>
<dbReference type="Pfam" id="PF00106">
    <property type="entry name" value="adh_short"/>
    <property type="match status" value="1"/>
</dbReference>
<evidence type="ECO:0000313" key="5">
    <source>
        <dbReference type="Proteomes" id="UP001153714"/>
    </source>
</evidence>
<reference evidence="4" key="1">
    <citation type="submission" date="2021-12" db="EMBL/GenBank/DDBJ databases">
        <authorList>
            <person name="King R."/>
        </authorList>
    </citation>
    <scope>NUCLEOTIDE SEQUENCE</scope>
</reference>
<keyword evidence="5" id="KW-1185">Reference proteome</keyword>
<dbReference type="PRINTS" id="PR00080">
    <property type="entry name" value="SDRFAMILY"/>
</dbReference>
<reference evidence="4" key="2">
    <citation type="submission" date="2022-10" db="EMBL/GenBank/DDBJ databases">
        <authorList>
            <consortium name="ENA_rothamsted_submissions"/>
            <consortium name="culmorum"/>
            <person name="King R."/>
        </authorList>
    </citation>
    <scope>NUCLEOTIDE SEQUENCE</scope>
</reference>
<dbReference type="PANTHER" id="PTHR44229">
    <property type="entry name" value="15-HYDROXYPROSTAGLANDIN DEHYDROGENASE [NAD(+)]"/>
    <property type="match status" value="1"/>
</dbReference>
<accession>A0A9N9WDJ1</accession>
<dbReference type="GO" id="GO:0005737">
    <property type="term" value="C:cytoplasm"/>
    <property type="evidence" value="ECO:0007669"/>
    <property type="project" value="TreeGrafter"/>
</dbReference>
<evidence type="ECO:0000256" key="3">
    <source>
        <dbReference type="RuleBase" id="RU000363"/>
    </source>
</evidence>
<evidence type="ECO:0000313" key="4">
    <source>
        <dbReference type="EMBL" id="CAG9788586.1"/>
    </source>
</evidence>
<evidence type="ECO:0008006" key="6">
    <source>
        <dbReference type="Google" id="ProtNLM"/>
    </source>
</evidence>
<dbReference type="AlphaFoldDB" id="A0A9N9WDJ1"/>
<proteinExistence type="inferred from homology"/>
<evidence type="ECO:0000256" key="1">
    <source>
        <dbReference type="ARBA" id="ARBA00006484"/>
    </source>
</evidence>
<protein>
    <recommendedName>
        <fullName evidence="6">Alcohol dehydrogenase</fullName>
    </recommendedName>
</protein>
<dbReference type="Gene3D" id="3.40.50.720">
    <property type="entry name" value="NAD(P)-binding Rossmann-like Domain"/>
    <property type="match status" value="1"/>
</dbReference>
<organism evidence="4 5">
    <name type="scientific">Diatraea saccharalis</name>
    <name type="common">sugarcane borer</name>
    <dbReference type="NCBI Taxonomy" id="40085"/>
    <lineage>
        <taxon>Eukaryota</taxon>
        <taxon>Metazoa</taxon>
        <taxon>Ecdysozoa</taxon>
        <taxon>Arthropoda</taxon>
        <taxon>Hexapoda</taxon>
        <taxon>Insecta</taxon>
        <taxon>Pterygota</taxon>
        <taxon>Neoptera</taxon>
        <taxon>Endopterygota</taxon>
        <taxon>Lepidoptera</taxon>
        <taxon>Glossata</taxon>
        <taxon>Ditrysia</taxon>
        <taxon>Pyraloidea</taxon>
        <taxon>Crambidae</taxon>
        <taxon>Crambinae</taxon>
        <taxon>Diatraea</taxon>
    </lineage>
</organism>
<dbReference type="PRINTS" id="PR01167">
    <property type="entry name" value="INSADHFAMILY"/>
</dbReference>
<dbReference type="EMBL" id="OU893333">
    <property type="protein sequence ID" value="CAG9788586.1"/>
    <property type="molecule type" value="Genomic_DNA"/>
</dbReference>
<dbReference type="InterPro" id="IPR002347">
    <property type="entry name" value="SDR_fam"/>
</dbReference>
<dbReference type="SUPFAM" id="SSF51735">
    <property type="entry name" value="NAD(P)-binding Rossmann-fold domains"/>
    <property type="match status" value="1"/>
</dbReference>
<gene>
    <name evidence="4" type="ORF">DIATSA_LOCUS6383</name>
</gene>
<dbReference type="InterPro" id="IPR036291">
    <property type="entry name" value="NAD(P)-bd_dom_sf"/>
</dbReference>
<evidence type="ECO:0000256" key="2">
    <source>
        <dbReference type="ARBA" id="ARBA00023002"/>
    </source>
</evidence>
<dbReference type="GO" id="GO:0016616">
    <property type="term" value="F:oxidoreductase activity, acting on the CH-OH group of donors, NAD or NADP as acceptor"/>
    <property type="evidence" value="ECO:0007669"/>
    <property type="project" value="TreeGrafter"/>
</dbReference>
<dbReference type="OrthoDB" id="417891at2759"/>
<sequence>MWFRKNDIENDLKKVALLDIAEDLGKATAEKLNDSYPGTTTIFIECDVSKEESIVKGFDEVIKAFETIDVIINNAGILNDSPHMWRTACDVNWQGLVSFTLRGLNHMKNDNNGKGGTIINISSLILFEKMQYLPIYTGSKSAVLSFGRTLTMGPFFENTGVRILTMCFGATNTPMLQNSGKCSYDTKYGDEITNQINATYWQKPESAVRGVIDIFKQGECGSIWVVNKDKPAVNITSIINDAYESIEKAIFI</sequence>
<dbReference type="PANTHER" id="PTHR44229:SF8">
    <property type="entry name" value="ALCOHOL DEHYDROGENASE-RELATED"/>
    <property type="match status" value="1"/>
</dbReference>
<name>A0A9N9WDJ1_9NEOP</name>
<comment type="similarity">
    <text evidence="1 3">Belongs to the short-chain dehydrogenases/reductases (SDR) family.</text>
</comment>